<dbReference type="OrthoDB" id="6506911at2759"/>
<dbReference type="PANTHER" id="PTHR19303">
    <property type="entry name" value="TRANSPOSON"/>
    <property type="match status" value="1"/>
</dbReference>
<gene>
    <name evidence="2" type="ORF">HPB48_018589</name>
</gene>
<protein>
    <recommendedName>
        <fullName evidence="1">DDE-1 domain-containing protein</fullName>
    </recommendedName>
</protein>
<sequence>MKRVCSFSCCLQNLSRRRLISAWGGGGGTEKWHHSVGVRERGRLRQAAAIGHRQAQETAGFAKVLSMPFAYTHNTKAWMTGEIFRKWLTDFDKEVSAKKRKVLLLLDNCSAHHVNAHLSAVEVRFLPPNTTTKIQPMDHGVIAKFKVHYRRRVIERLLIDIRTADNAADLKVPLVKAVFFASGAWWDVKSETILHCFEKAGFSRARSAAEEITAEADIDAAAADGSVAVTSLGQLWEAAGNASLVPSGLNYLDFALADQDLVATGELTTDELAASVSERAMAADSSCSDGEGDDIGRPQPGTAGAALAAVDTLRVYLCSEPRSCNLLDDVEHRVLKRALAKRVQGTLDRFFQKV</sequence>
<dbReference type="InterPro" id="IPR050863">
    <property type="entry name" value="CenT-Element_Derived"/>
</dbReference>
<comment type="caution">
    <text evidence="2">The sequence shown here is derived from an EMBL/GenBank/DDBJ whole genome shotgun (WGS) entry which is preliminary data.</text>
</comment>
<feature type="domain" description="DDE-1" evidence="1">
    <location>
        <begin position="49"/>
        <end position="197"/>
    </location>
</feature>
<dbReference type="Proteomes" id="UP000821853">
    <property type="component" value="Unassembled WGS sequence"/>
</dbReference>
<keyword evidence="3" id="KW-1185">Reference proteome</keyword>
<evidence type="ECO:0000259" key="1">
    <source>
        <dbReference type="Pfam" id="PF03184"/>
    </source>
</evidence>
<evidence type="ECO:0000313" key="2">
    <source>
        <dbReference type="EMBL" id="KAH9377849.1"/>
    </source>
</evidence>
<organism evidence="2 3">
    <name type="scientific">Haemaphysalis longicornis</name>
    <name type="common">Bush tick</name>
    <dbReference type="NCBI Taxonomy" id="44386"/>
    <lineage>
        <taxon>Eukaryota</taxon>
        <taxon>Metazoa</taxon>
        <taxon>Ecdysozoa</taxon>
        <taxon>Arthropoda</taxon>
        <taxon>Chelicerata</taxon>
        <taxon>Arachnida</taxon>
        <taxon>Acari</taxon>
        <taxon>Parasitiformes</taxon>
        <taxon>Ixodida</taxon>
        <taxon>Ixodoidea</taxon>
        <taxon>Ixodidae</taxon>
        <taxon>Haemaphysalinae</taxon>
        <taxon>Haemaphysalis</taxon>
    </lineage>
</organism>
<dbReference type="PANTHER" id="PTHR19303:SF73">
    <property type="entry name" value="PROTEIN PDC2"/>
    <property type="match status" value="1"/>
</dbReference>
<proteinExistence type="predicted"/>
<dbReference type="VEuPathDB" id="VectorBase:HLOH_051396"/>
<evidence type="ECO:0000313" key="3">
    <source>
        <dbReference type="Proteomes" id="UP000821853"/>
    </source>
</evidence>
<reference evidence="2 3" key="1">
    <citation type="journal article" date="2020" name="Cell">
        <title>Large-Scale Comparative Analyses of Tick Genomes Elucidate Their Genetic Diversity and Vector Capacities.</title>
        <authorList>
            <consortium name="Tick Genome and Microbiome Consortium (TIGMIC)"/>
            <person name="Jia N."/>
            <person name="Wang J."/>
            <person name="Shi W."/>
            <person name="Du L."/>
            <person name="Sun Y."/>
            <person name="Zhan W."/>
            <person name="Jiang J.F."/>
            <person name="Wang Q."/>
            <person name="Zhang B."/>
            <person name="Ji P."/>
            <person name="Bell-Sakyi L."/>
            <person name="Cui X.M."/>
            <person name="Yuan T.T."/>
            <person name="Jiang B.G."/>
            <person name="Yang W.F."/>
            <person name="Lam T.T."/>
            <person name="Chang Q.C."/>
            <person name="Ding S.J."/>
            <person name="Wang X.J."/>
            <person name="Zhu J.G."/>
            <person name="Ruan X.D."/>
            <person name="Zhao L."/>
            <person name="Wei J.T."/>
            <person name="Ye R.Z."/>
            <person name="Que T.C."/>
            <person name="Du C.H."/>
            <person name="Zhou Y.H."/>
            <person name="Cheng J.X."/>
            <person name="Dai P.F."/>
            <person name="Guo W.B."/>
            <person name="Han X.H."/>
            <person name="Huang E.J."/>
            <person name="Li L.F."/>
            <person name="Wei W."/>
            <person name="Gao Y.C."/>
            <person name="Liu J.Z."/>
            <person name="Shao H.Z."/>
            <person name="Wang X."/>
            <person name="Wang C.C."/>
            <person name="Yang T.C."/>
            <person name="Huo Q.B."/>
            <person name="Li W."/>
            <person name="Chen H.Y."/>
            <person name="Chen S.E."/>
            <person name="Zhou L.G."/>
            <person name="Ni X.B."/>
            <person name="Tian J.H."/>
            <person name="Sheng Y."/>
            <person name="Liu T."/>
            <person name="Pan Y.S."/>
            <person name="Xia L.Y."/>
            <person name="Li J."/>
            <person name="Zhao F."/>
            <person name="Cao W.C."/>
        </authorList>
    </citation>
    <scope>NUCLEOTIDE SEQUENCE [LARGE SCALE GENOMIC DNA]</scope>
    <source>
        <strain evidence="2">HaeL-2018</strain>
    </source>
</reference>
<dbReference type="EMBL" id="JABSTR010000008">
    <property type="protein sequence ID" value="KAH9377849.1"/>
    <property type="molecule type" value="Genomic_DNA"/>
</dbReference>
<dbReference type="Pfam" id="PF03184">
    <property type="entry name" value="DDE_1"/>
    <property type="match status" value="1"/>
</dbReference>
<dbReference type="AlphaFoldDB" id="A0A9J6GSQ7"/>
<name>A0A9J6GSQ7_HAELO</name>
<dbReference type="GO" id="GO:0005634">
    <property type="term" value="C:nucleus"/>
    <property type="evidence" value="ECO:0007669"/>
    <property type="project" value="TreeGrafter"/>
</dbReference>
<dbReference type="InterPro" id="IPR004875">
    <property type="entry name" value="DDE_SF_endonuclease_dom"/>
</dbReference>
<dbReference type="GO" id="GO:0003677">
    <property type="term" value="F:DNA binding"/>
    <property type="evidence" value="ECO:0007669"/>
    <property type="project" value="TreeGrafter"/>
</dbReference>
<accession>A0A9J6GSQ7</accession>
<dbReference type="OMA" id="FAYTHNT"/>